<dbReference type="PANTHER" id="PTHR11808:SF80">
    <property type="entry name" value="CYSTATHIONINE GAMMA-LYASE"/>
    <property type="match status" value="1"/>
</dbReference>
<dbReference type="InterPro" id="IPR015422">
    <property type="entry name" value="PyrdxlP-dep_Trfase_small"/>
</dbReference>
<dbReference type="AlphaFoldDB" id="A0A2A2KLB9"/>
<evidence type="ECO:0000256" key="1">
    <source>
        <dbReference type="ARBA" id="ARBA00001933"/>
    </source>
</evidence>
<protein>
    <submittedName>
        <fullName evidence="5">Uncharacterized protein</fullName>
    </submittedName>
</protein>
<dbReference type="Pfam" id="PF01053">
    <property type="entry name" value="Cys_Met_Meta_PP"/>
    <property type="match status" value="1"/>
</dbReference>
<evidence type="ECO:0000256" key="4">
    <source>
        <dbReference type="RuleBase" id="RU362118"/>
    </source>
</evidence>
<dbReference type="GO" id="GO:0019346">
    <property type="term" value="P:transsulfuration"/>
    <property type="evidence" value="ECO:0007669"/>
    <property type="project" value="InterPro"/>
</dbReference>
<dbReference type="GO" id="GO:0030170">
    <property type="term" value="F:pyridoxal phosphate binding"/>
    <property type="evidence" value="ECO:0007669"/>
    <property type="project" value="InterPro"/>
</dbReference>
<feature type="modified residue" description="N6-(pyridoxal phosphate)lysine" evidence="3">
    <location>
        <position position="229"/>
    </location>
</feature>
<dbReference type="InterPro" id="IPR015421">
    <property type="entry name" value="PyrdxlP-dep_Trfase_major"/>
</dbReference>
<keyword evidence="2 3" id="KW-0663">Pyridoxal phosphate</keyword>
<dbReference type="Gene3D" id="3.90.1150.10">
    <property type="entry name" value="Aspartate Aminotransferase, domain 1"/>
    <property type="match status" value="1"/>
</dbReference>
<evidence type="ECO:0000313" key="5">
    <source>
        <dbReference type="EMBL" id="PAV74764.1"/>
    </source>
</evidence>
<proteinExistence type="inferred from homology"/>
<organism evidence="5 6">
    <name type="scientific">Diploscapter pachys</name>
    <dbReference type="NCBI Taxonomy" id="2018661"/>
    <lineage>
        <taxon>Eukaryota</taxon>
        <taxon>Metazoa</taxon>
        <taxon>Ecdysozoa</taxon>
        <taxon>Nematoda</taxon>
        <taxon>Chromadorea</taxon>
        <taxon>Rhabditida</taxon>
        <taxon>Rhabditina</taxon>
        <taxon>Rhabditomorpha</taxon>
        <taxon>Rhabditoidea</taxon>
        <taxon>Rhabditidae</taxon>
        <taxon>Diploscapter</taxon>
    </lineage>
</organism>
<gene>
    <name evidence="5" type="ORF">WR25_14112</name>
</gene>
<dbReference type="STRING" id="2018661.A0A2A2KLB9"/>
<accession>A0A2A2KLB9</accession>
<evidence type="ECO:0000256" key="2">
    <source>
        <dbReference type="ARBA" id="ARBA00022898"/>
    </source>
</evidence>
<dbReference type="EMBL" id="LIAE01008283">
    <property type="protein sequence ID" value="PAV74764.1"/>
    <property type="molecule type" value="Genomic_DNA"/>
</dbReference>
<comment type="caution">
    <text evidence="5">The sequence shown here is derived from an EMBL/GenBank/DDBJ whole genome shotgun (WGS) entry which is preliminary data.</text>
</comment>
<dbReference type="GO" id="GO:0016846">
    <property type="term" value="F:carbon-sulfur lyase activity"/>
    <property type="evidence" value="ECO:0007669"/>
    <property type="project" value="TreeGrafter"/>
</dbReference>
<dbReference type="PIRSF" id="PIRSF001434">
    <property type="entry name" value="CGS"/>
    <property type="match status" value="1"/>
</dbReference>
<keyword evidence="6" id="KW-1185">Reference proteome</keyword>
<sequence>MSFSFPFGKNEAHERLGQEFGNLHLDTKIQTSHAKPLANADPVVTPIYHSTTYRYKTVDQFHQPNHGSNYCYQRCGNPTSENVEVIINEIEKGQGTLVYNSGLAAASAVFLEFLGAGSHLICMAPLYSGTFSFLTETMTRYGIEITWVNVETEGDNFANAVEKAIRPNTKIIFVEVIANPSMAVPDLKGTIAVAHKHKINFFIDATFASPYNIQPITMGADFVMHSCSKYIGGHTDVIGGCVTVRDEENWKRLKLQQLTTGSAAAPFEASLLARGLKTLALRVDRISDNALEIAKHLEKHPKVTHVWYPGLESHPGHKYAKDFLRKYSGMIAFDVGTAENAIKFIEALKIIIHAVSLGGTESLIEHPLSMSHGKELLRHEFAAKVPEGMLRFSVGVENVTDLIKDLDQALQKI</sequence>
<dbReference type="Gene3D" id="3.40.640.10">
    <property type="entry name" value="Type I PLP-dependent aspartate aminotransferase-like (Major domain)"/>
    <property type="match status" value="1"/>
</dbReference>
<dbReference type="InterPro" id="IPR015424">
    <property type="entry name" value="PyrdxlP-dep_Trfase"/>
</dbReference>
<dbReference type="Proteomes" id="UP000218231">
    <property type="component" value="Unassembled WGS sequence"/>
</dbReference>
<dbReference type="InterPro" id="IPR000277">
    <property type="entry name" value="Cys/Met-Metab_PyrdxlP-dep_enz"/>
</dbReference>
<name>A0A2A2KLB9_9BILA</name>
<reference evidence="5 6" key="1">
    <citation type="journal article" date="2017" name="Curr. Biol.">
        <title>Genome architecture and evolution of a unichromosomal asexual nematode.</title>
        <authorList>
            <person name="Fradin H."/>
            <person name="Zegar C."/>
            <person name="Gutwein M."/>
            <person name="Lucas J."/>
            <person name="Kovtun M."/>
            <person name="Corcoran D."/>
            <person name="Baugh L.R."/>
            <person name="Kiontke K."/>
            <person name="Gunsalus K."/>
            <person name="Fitch D.H."/>
            <person name="Piano F."/>
        </authorList>
    </citation>
    <scope>NUCLEOTIDE SEQUENCE [LARGE SCALE GENOMIC DNA]</scope>
    <source>
        <strain evidence="5">PF1309</strain>
    </source>
</reference>
<dbReference type="FunFam" id="3.40.640.10:FF:000046">
    <property type="entry name" value="Cystathionine gamma-lyase"/>
    <property type="match status" value="1"/>
</dbReference>
<evidence type="ECO:0000256" key="3">
    <source>
        <dbReference type="PIRSR" id="PIRSR001434-2"/>
    </source>
</evidence>
<dbReference type="SUPFAM" id="SSF53383">
    <property type="entry name" value="PLP-dependent transferases"/>
    <property type="match status" value="1"/>
</dbReference>
<dbReference type="OrthoDB" id="3512640at2759"/>
<dbReference type="GO" id="GO:0019344">
    <property type="term" value="P:cysteine biosynthetic process"/>
    <property type="evidence" value="ECO:0007669"/>
    <property type="project" value="UniProtKB-UniPathway"/>
</dbReference>
<comment type="cofactor">
    <cofactor evidence="1 4">
        <name>pyridoxal 5'-phosphate</name>
        <dbReference type="ChEBI" id="CHEBI:597326"/>
    </cofactor>
</comment>
<dbReference type="PANTHER" id="PTHR11808">
    <property type="entry name" value="TRANS-SULFURATION ENZYME FAMILY MEMBER"/>
    <property type="match status" value="1"/>
</dbReference>
<dbReference type="CDD" id="cd00614">
    <property type="entry name" value="CGS_like"/>
    <property type="match status" value="1"/>
</dbReference>
<dbReference type="UniPathway" id="UPA00136">
    <property type="reaction ID" value="UER00202"/>
</dbReference>
<dbReference type="GO" id="GO:0005737">
    <property type="term" value="C:cytoplasm"/>
    <property type="evidence" value="ECO:0007669"/>
    <property type="project" value="TreeGrafter"/>
</dbReference>
<evidence type="ECO:0000313" key="6">
    <source>
        <dbReference type="Proteomes" id="UP000218231"/>
    </source>
</evidence>
<comment type="similarity">
    <text evidence="4">Belongs to the trans-sulfuration enzymes family.</text>
</comment>